<keyword evidence="2 8" id="KW-0813">Transport</keyword>
<keyword evidence="10" id="KW-1185">Reference proteome</keyword>
<evidence type="ECO:0000256" key="2">
    <source>
        <dbReference type="ARBA" id="ARBA00022448"/>
    </source>
</evidence>
<comment type="function">
    <text evidence="8">This protein is part of the stalk that links CF(0) to CF(1). It either transmits conformational changes from CF(0) to CF(1) or is implicated in proton conduction.</text>
</comment>
<keyword evidence="7 8" id="KW-0066">ATP synthesis</keyword>
<dbReference type="GO" id="GO:0045259">
    <property type="term" value="C:proton-transporting ATP synthase complex"/>
    <property type="evidence" value="ECO:0007669"/>
    <property type="project" value="UniProtKB-KW"/>
</dbReference>
<dbReference type="PROSITE" id="PS00389">
    <property type="entry name" value="ATPASE_DELTA"/>
    <property type="match status" value="1"/>
</dbReference>
<dbReference type="EMBL" id="CADCXN010000102">
    <property type="protein sequence ID" value="CAA9892419.1"/>
    <property type="molecule type" value="Genomic_DNA"/>
</dbReference>
<evidence type="ECO:0000256" key="1">
    <source>
        <dbReference type="ARBA" id="ARBA00004370"/>
    </source>
</evidence>
<dbReference type="Pfam" id="PF00213">
    <property type="entry name" value="OSCP"/>
    <property type="match status" value="1"/>
</dbReference>
<keyword evidence="4 8" id="KW-0406">Ion transport</keyword>
<evidence type="ECO:0000256" key="7">
    <source>
        <dbReference type="ARBA" id="ARBA00023310"/>
    </source>
</evidence>
<dbReference type="InterPro" id="IPR000711">
    <property type="entry name" value="ATPase_OSCP/dsu"/>
</dbReference>
<name>A0A8S0Y6X6_9GAMM</name>
<evidence type="ECO:0000256" key="8">
    <source>
        <dbReference type="HAMAP-Rule" id="MF_01416"/>
    </source>
</evidence>
<organism evidence="9 10">
    <name type="scientific">Candidatus Methylobacter favarea</name>
    <dbReference type="NCBI Taxonomy" id="2707345"/>
    <lineage>
        <taxon>Bacteria</taxon>
        <taxon>Pseudomonadati</taxon>
        <taxon>Pseudomonadota</taxon>
        <taxon>Gammaproteobacteria</taxon>
        <taxon>Methylococcales</taxon>
        <taxon>Methylococcaceae</taxon>
        <taxon>Methylobacter</taxon>
    </lineage>
</organism>
<dbReference type="SUPFAM" id="SSF47928">
    <property type="entry name" value="N-terminal domain of the delta subunit of the F1F0-ATP synthase"/>
    <property type="match status" value="1"/>
</dbReference>
<comment type="subcellular location">
    <subcellularLocation>
        <location evidence="8">Cell membrane</location>
        <topology evidence="8">Peripheral membrane protein</topology>
    </subcellularLocation>
    <subcellularLocation>
        <location evidence="1">Membrane</location>
    </subcellularLocation>
</comment>
<dbReference type="NCBIfam" id="NF004402">
    <property type="entry name" value="PRK05758.2-2"/>
    <property type="match status" value="1"/>
</dbReference>
<dbReference type="PANTHER" id="PTHR11910">
    <property type="entry name" value="ATP SYNTHASE DELTA CHAIN"/>
    <property type="match status" value="1"/>
</dbReference>
<dbReference type="GO" id="GO:0005886">
    <property type="term" value="C:plasma membrane"/>
    <property type="evidence" value="ECO:0007669"/>
    <property type="project" value="UniProtKB-SubCell"/>
</dbReference>
<dbReference type="Gene3D" id="1.10.520.20">
    <property type="entry name" value="N-terminal domain of the delta subunit of the F1F0-ATP synthase"/>
    <property type="match status" value="1"/>
</dbReference>
<evidence type="ECO:0000256" key="5">
    <source>
        <dbReference type="ARBA" id="ARBA00023136"/>
    </source>
</evidence>
<evidence type="ECO:0000313" key="10">
    <source>
        <dbReference type="Proteomes" id="UP000494216"/>
    </source>
</evidence>
<dbReference type="Proteomes" id="UP000494216">
    <property type="component" value="Unassembled WGS sequence"/>
</dbReference>
<reference evidence="9 10" key="1">
    <citation type="submission" date="2020-02" db="EMBL/GenBank/DDBJ databases">
        <authorList>
            <person name="Hogendoorn C."/>
        </authorList>
    </citation>
    <scope>NUCLEOTIDE SEQUENCE [LARGE SCALE GENOMIC DNA]</scope>
    <source>
        <strain evidence="9">METHB21</strain>
    </source>
</reference>
<comment type="similarity">
    <text evidence="8">Belongs to the ATPase delta chain family.</text>
</comment>
<keyword evidence="6 8" id="KW-0139">CF(1)</keyword>
<dbReference type="PRINTS" id="PR00125">
    <property type="entry name" value="ATPASEDELTA"/>
</dbReference>
<comment type="function">
    <text evidence="8">F(1)F(0) ATP synthase produces ATP from ADP in the presence of a proton or sodium gradient. F-type ATPases consist of two structural domains, F(1) containing the extramembraneous catalytic core and F(0) containing the membrane proton channel, linked together by a central stalk and a peripheral stalk. During catalysis, ATP synthesis in the catalytic domain of F(1) is coupled via a rotary mechanism of the central stalk subunits to proton translocation.</text>
</comment>
<dbReference type="GO" id="GO:0046933">
    <property type="term" value="F:proton-transporting ATP synthase activity, rotational mechanism"/>
    <property type="evidence" value="ECO:0007669"/>
    <property type="project" value="UniProtKB-UniRule"/>
</dbReference>
<keyword evidence="3 8" id="KW-0375">Hydrogen ion transport</keyword>
<dbReference type="InterPro" id="IPR026015">
    <property type="entry name" value="ATP_synth_OSCP/delta_N_sf"/>
</dbReference>
<evidence type="ECO:0000256" key="4">
    <source>
        <dbReference type="ARBA" id="ARBA00023065"/>
    </source>
</evidence>
<dbReference type="NCBIfam" id="TIGR01145">
    <property type="entry name" value="ATP_synt_delta"/>
    <property type="match status" value="1"/>
</dbReference>
<keyword evidence="8" id="KW-1003">Cell membrane</keyword>
<gene>
    <name evidence="8 9" type="primary">atpH</name>
    <name evidence="9" type="ORF">METHB2_70026</name>
</gene>
<evidence type="ECO:0000313" key="9">
    <source>
        <dbReference type="EMBL" id="CAA9892419.1"/>
    </source>
</evidence>
<dbReference type="AlphaFoldDB" id="A0A8S0Y6X6"/>
<proteinExistence type="inferred from homology"/>
<dbReference type="InterPro" id="IPR020781">
    <property type="entry name" value="ATPase_OSCP/d_CS"/>
</dbReference>
<comment type="caution">
    <text evidence="9">The sequence shown here is derived from an EMBL/GenBank/DDBJ whole genome shotgun (WGS) entry which is preliminary data.</text>
</comment>
<evidence type="ECO:0000256" key="6">
    <source>
        <dbReference type="ARBA" id="ARBA00023196"/>
    </source>
</evidence>
<dbReference type="RefSeq" id="WP_174627194.1">
    <property type="nucleotide sequence ID" value="NZ_CADCXN010000102.1"/>
</dbReference>
<dbReference type="HAMAP" id="MF_01416">
    <property type="entry name" value="ATP_synth_delta_bact"/>
    <property type="match status" value="1"/>
</dbReference>
<evidence type="ECO:0000256" key="3">
    <source>
        <dbReference type="ARBA" id="ARBA00022781"/>
    </source>
</evidence>
<keyword evidence="5 8" id="KW-0472">Membrane</keyword>
<protein>
    <recommendedName>
        <fullName evidence="8">ATP synthase subunit delta</fullName>
    </recommendedName>
    <alternativeName>
        <fullName evidence="8">ATP synthase F(1) sector subunit delta</fullName>
    </alternativeName>
    <alternativeName>
        <fullName evidence="8">F-type ATPase subunit delta</fullName>
        <shortName evidence="8">F-ATPase subunit delta</shortName>
    </alternativeName>
</protein>
<accession>A0A8S0Y6X6</accession>
<sequence length="177" mass="19725">MSELATLARPYAAAVFKRAKESGSTVKWSESLAFMSAVLNDKGMSAVIDNPKVSNDRLSTLMLDICQGRLDKEGENFLKLLVQNNRLTLIPYIDKIFEEYKAADEGYVEVEVFTAFAFSEEENLKLISALEKKLGKKVHMKISVDKSLIGGVLVRAGDRVIDGSIRGQLQHMQKILQ</sequence>